<proteinExistence type="predicted"/>
<dbReference type="PANTHER" id="PTHR13779">
    <property type="entry name" value="WERNER HELICASE-INTERACTING PROTEIN 1 FAMILY MEMBER"/>
    <property type="match status" value="1"/>
</dbReference>
<evidence type="ECO:0000313" key="2">
    <source>
        <dbReference type="EMBL" id="MPM64757.1"/>
    </source>
</evidence>
<accession>A0A645BHB4</accession>
<organism evidence="2">
    <name type="scientific">bioreactor metagenome</name>
    <dbReference type="NCBI Taxonomy" id="1076179"/>
    <lineage>
        <taxon>unclassified sequences</taxon>
        <taxon>metagenomes</taxon>
        <taxon>ecological metagenomes</taxon>
    </lineage>
</organism>
<dbReference type="InterPro" id="IPR021886">
    <property type="entry name" value="MgsA_C"/>
</dbReference>
<feature type="domain" description="MgsA AAA+ ATPase C-terminal" evidence="1">
    <location>
        <begin position="1"/>
        <end position="153"/>
    </location>
</feature>
<protein>
    <submittedName>
        <fullName evidence="2">Putative AAA domain-containing protein</fullName>
    </submittedName>
</protein>
<evidence type="ECO:0000259" key="1">
    <source>
        <dbReference type="Pfam" id="PF12002"/>
    </source>
</evidence>
<dbReference type="GO" id="GO:0006261">
    <property type="term" value="P:DNA-templated DNA replication"/>
    <property type="evidence" value="ECO:0007669"/>
    <property type="project" value="TreeGrafter"/>
</dbReference>
<dbReference type="InterPro" id="IPR051314">
    <property type="entry name" value="AAA_ATPase_RarA/MGS1/WRNIP1"/>
</dbReference>
<gene>
    <name evidence="2" type="ORF">SDC9_111646</name>
</gene>
<sequence>MLYAGEEPEFIARRIVIAASEDVGNADPYAILIANAALNAVKTLGMPEARIPLAQAVTYISTAPKSNASYLAINKALEDVEKIKTGQVPLHLRDKSYNGATSLGSGINYKYPHDYEGNYVKQQYMPEELLNVVYYNPQGLGYEKRIKERISNIKGK</sequence>
<dbReference type="Gene3D" id="1.20.272.10">
    <property type="match status" value="1"/>
</dbReference>
<dbReference type="SUPFAM" id="SSF48019">
    <property type="entry name" value="post-AAA+ oligomerization domain-like"/>
    <property type="match status" value="1"/>
</dbReference>
<reference evidence="2" key="1">
    <citation type="submission" date="2019-08" db="EMBL/GenBank/DDBJ databases">
        <authorList>
            <person name="Kucharzyk K."/>
            <person name="Murdoch R.W."/>
            <person name="Higgins S."/>
            <person name="Loffler F."/>
        </authorList>
    </citation>
    <scope>NUCLEOTIDE SEQUENCE</scope>
</reference>
<name>A0A645BHB4_9ZZZZ</name>
<dbReference type="GO" id="GO:0008047">
    <property type="term" value="F:enzyme activator activity"/>
    <property type="evidence" value="ECO:0007669"/>
    <property type="project" value="TreeGrafter"/>
</dbReference>
<dbReference type="GO" id="GO:0017116">
    <property type="term" value="F:single-stranded DNA helicase activity"/>
    <property type="evidence" value="ECO:0007669"/>
    <property type="project" value="TreeGrafter"/>
</dbReference>
<dbReference type="Gene3D" id="1.10.3710.10">
    <property type="entry name" value="DNA polymerase III clamp loader subunits, C-terminal domain"/>
    <property type="match status" value="1"/>
</dbReference>
<dbReference type="GO" id="GO:0000731">
    <property type="term" value="P:DNA synthesis involved in DNA repair"/>
    <property type="evidence" value="ECO:0007669"/>
    <property type="project" value="TreeGrafter"/>
</dbReference>
<dbReference type="FunFam" id="1.10.3710.10:FF:000003">
    <property type="entry name" value="ATPase, AAA family protein"/>
    <property type="match status" value="1"/>
</dbReference>
<dbReference type="EMBL" id="VSSQ01020132">
    <property type="protein sequence ID" value="MPM64757.1"/>
    <property type="molecule type" value="Genomic_DNA"/>
</dbReference>
<comment type="caution">
    <text evidence="2">The sequence shown here is derived from an EMBL/GenBank/DDBJ whole genome shotgun (WGS) entry which is preliminary data.</text>
</comment>
<dbReference type="GO" id="GO:0003677">
    <property type="term" value="F:DNA binding"/>
    <property type="evidence" value="ECO:0007669"/>
    <property type="project" value="InterPro"/>
</dbReference>
<dbReference type="Pfam" id="PF12002">
    <property type="entry name" value="MgsA_C"/>
    <property type="match status" value="1"/>
</dbReference>
<dbReference type="PANTHER" id="PTHR13779:SF7">
    <property type="entry name" value="ATPASE WRNIP1"/>
    <property type="match status" value="1"/>
</dbReference>
<dbReference type="InterPro" id="IPR008921">
    <property type="entry name" value="DNA_pol3_clamp-load_cplx_C"/>
</dbReference>
<dbReference type="AlphaFoldDB" id="A0A645BHB4"/>